<accession>A0A0R2NPD4</accession>
<keyword evidence="1" id="KW-0812">Transmembrane</keyword>
<organism evidence="2 3">
    <name type="scientific">Pediococcus argentinicus</name>
    <dbReference type="NCBI Taxonomy" id="480391"/>
    <lineage>
        <taxon>Bacteria</taxon>
        <taxon>Bacillati</taxon>
        <taxon>Bacillota</taxon>
        <taxon>Bacilli</taxon>
        <taxon>Lactobacillales</taxon>
        <taxon>Lactobacillaceae</taxon>
        <taxon>Pediococcus</taxon>
    </lineage>
</organism>
<feature type="transmembrane region" description="Helical" evidence="1">
    <location>
        <begin position="58"/>
        <end position="78"/>
    </location>
</feature>
<gene>
    <name evidence="2" type="ORF">IV88_GL001420</name>
</gene>
<proteinExistence type="predicted"/>
<dbReference type="AlphaFoldDB" id="A0A0R2NPD4"/>
<evidence type="ECO:0008006" key="4">
    <source>
        <dbReference type="Google" id="ProtNLM"/>
    </source>
</evidence>
<comment type="caution">
    <text evidence="2">The sequence shown here is derived from an EMBL/GenBank/DDBJ whole genome shotgun (WGS) entry which is preliminary data.</text>
</comment>
<name>A0A0R2NPD4_9LACO</name>
<evidence type="ECO:0000313" key="3">
    <source>
        <dbReference type="Proteomes" id="UP000051249"/>
    </source>
</evidence>
<keyword evidence="1" id="KW-1133">Transmembrane helix</keyword>
<protein>
    <recommendedName>
        <fullName evidence="4">DUF1700 domain-containing protein</fullName>
    </recommendedName>
</protein>
<feature type="transmembrane region" description="Helical" evidence="1">
    <location>
        <begin position="125"/>
        <end position="145"/>
    </location>
</feature>
<reference evidence="2 3" key="1">
    <citation type="journal article" date="2015" name="Genome Announc.">
        <title>Expanding the biotechnology potential of lactobacilli through comparative genomics of 213 strains and associated genera.</title>
        <authorList>
            <person name="Sun Z."/>
            <person name="Harris H.M."/>
            <person name="McCann A."/>
            <person name="Guo C."/>
            <person name="Argimon S."/>
            <person name="Zhang W."/>
            <person name="Yang X."/>
            <person name="Jeffery I.B."/>
            <person name="Cooney J.C."/>
            <person name="Kagawa T.F."/>
            <person name="Liu W."/>
            <person name="Song Y."/>
            <person name="Salvetti E."/>
            <person name="Wrobel A."/>
            <person name="Rasinkangas P."/>
            <person name="Parkhill J."/>
            <person name="Rea M.C."/>
            <person name="O'Sullivan O."/>
            <person name="Ritari J."/>
            <person name="Douillard F.P."/>
            <person name="Paul Ross R."/>
            <person name="Yang R."/>
            <person name="Briner A.E."/>
            <person name="Felis G.E."/>
            <person name="de Vos W.M."/>
            <person name="Barrangou R."/>
            <person name="Klaenhammer T.R."/>
            <person name="Caufield P.W."/>
            <person name="Cui Y."/>
            <person name="Zhang H."/>
            <person name="O'Toole P.W."/>
        </authorList>
    </citation>
    <scope>NUCLEOTIDE SEQUENCE [LARGE SCALE GENOMIC DNA]</scope>
    <source>
        <strain evidence="2 3">DSM 23026</strain>
    </source>
</reference>
<keyword evidence="1" id="KW-0472">Membrane</keyword>
<evidence type="ECO:0000313" key="2">
    <source>
        <dbReference type="EMBL" id="KRO25885.1"/>
    </source>
</evidence>
<feature type="transmembrane region" description="Helical" evidence="1">
    <location>
        <begin position="151"/>
        <end position="167"/>
    </location>
</feature>
<dbReference type="EMBL" id="JQCQ01000005">
    <property type="protein sequence ID" value="KRO25885.1"/>
    <property type="molecule type" value="Genomic_DNA"/>
</dbReference>
<dbReference type="PATRIC" id="fig|480391.4.peg.1444"/>
<evidence type="ECO:0000256" key="1">
    <source>
        <dbReference type="SAM" id="Phobius"/>
    </source>
</evidence>
<sequence length="187" mass="20490">MEDGHLDSRAAIVDKLGTPKQLARKIMADYSIKSDVSETSTQNNHQEKTPKSPKTNSATIWIIILALLSTPVTIPLAIMVAVFVFVAILLGGVAVVVICALYFSAVMVGLKFIQISSALLVTKMFAGLFYLGTGLIILGIAILIIPVVYTVISWVIQELTVFIKFIYRKISRKSNQNGGPHYEENNH</sequence>
<dbReference type="Proteomes" id="UP000051249">
    <property type="component" value="Unassembled WGS sequence"/>
</dbReference>
<keyword evidence="3" id="KW-1185">Reference proteome</keyword>
<feature type="transmembrane region" description="Helical" evidence="1">
    <location>
        <begin position="84"/>
        <end position="113"/>
    </location>
</feature>